<dbReference type="GO" id="GO:0008270">
    <property type="term" value="F:zinc ion binding"/>
    <property type="evidence" value="ECO:0007669"/>
    <property type="project" value="InterPro"/>
</dbReference>
<keyword evidence="4" id="KW-1185">Reference proteome</keyword>
<accession>A0A4Z1GBF6</accession>
<dbReference type="EMBL" id="PQXK01000658">
    <property type="protein sequence ID" value="TGO31483.1"/>
    <property type="molecule type" value="Genomic_DNA"/>
</dbReference>
<dbReference type="AlphaFoldDB" id="A0A4Z1GBF6"/>
<dbReference type="Gene3D" id="4.10.240.10">
    <property type="entry name" value="Zn(2)-C6 fungal-type DNA-binding domain"/>
    <property type="match status" value="1"/>
</dbReference>
<dbReference type="Proteomes" id="UP000297814">
    <property type="component" value="Unassembled WGS sequence"/>
</dbReference>
<evidence type="ECO:0000259" key="2">
    <source>
        <dbReference type="PROSITE" id="PS50048"/>
    </source>
</evidence>
<evidence type="ECO:0000313" key="4">
    <source>
        <dbReference type="Proteomes" id="UP000297814"/>
    </source>
</evidence>
<dbReference type="SUPFAM" id="SSF57701">
    <property type="entry name" value="Zn2/Cys6 DNA-binding domain"/>
    <property type="match status" value="1"/>
</dbReference>
<dbReference type="InterPro" id="IPR036864">
    <property type="entry name" value="Zn2-C6_fun-type_DNA-bd_sf"/>
</dbReference>
<protein>
    <recommendedName>
        <fullName evidence="2">Zn(2)-C6 fungal-type domain-containing protein</fullName>
    </recommendedName>
</protein>
<reference evidence="3 4" key="1">
    <citation type="submission" date="2017-12" db="EMBL/GenBank/DDBJ databases">
        <title>Comparative genomics of Botrytis spp.</title>
        <authorList>
            <person name="Valero-Jimenez C.A."/>
            <person name="Tapia P."/>
            <person name="Veloso J."/>
            <person name="Silva-Moreno E."/>
            <person name="Staats M."/>
            <person name="Valdes J.H."/>
            <person name="Van Kan J.A.L."/>
        </authorList>
    </citation>
    <scope>NUCLEOTIDE SEQUENCE [LARGE SCALE GENOMIC DNA]</scope>
    <source>
        <strain evidence="3 4">Bh0001</strain>
    </source>
</reference>
<evidence type="ECO:0000313" key="3">
    <source>
        <dbReference type="EMBL" id="TGO31483.1"/>
    </source>
</evidence>
<organism evidence="3 4">
    <name type="scientific">Botrytis hyacinthi</name>
    <dbReference type="NCBI Taxonomy" id="278943"/>
    <lineage>
        <taxon>Eukaryota</taxon>
        <taxon>Fungi</taxon>
        <taxon>Dikarya</taxon>
        <taxon>Ascomycota</taxon>
        <taxon>Pezizomycotina</taxon>
        <taxon>Leotiomycetes</taxon>
        <taxon>Helotiales</taxon>
        <taxon>Sclerotiniaceae</taxon>
        <taxon>Botrytis</taxon>
    </lineage>
</organism>
<gene>
    <name evidence="3" type="ORF">BHYA_0663g00040</name>
</gene>
<dbReference type="GO" id="GO:0000981">
    <property type="term" value="F:DNA-binding transcription factor activity, RNA polymerase II-specific"/>
    <property type="evidence" value="ECO:0007669"/>
    <property type="project" value="InterPro"/>
</dbReference>
<evidence type="ECO:0000256" key="1">
    <source>
        <dbReference type="ARBA" id="ARBA00023242"/>
    </source>
</evidence>
<dbReference type="CDD" id="cd00067">
    <property type="entry name" value="GAL4"/>
    <property type="match status" value="1"/>
</dbReference>
<name>A0A4Z1GBF6_9HELO</name>
<dbReference type="PROSITE" id="PS50048">
    <property type="entry name" value="ZN2_CY6_FUNGAL_2"/>
    <property type="match status" value="1"/>
</dbReference>
<dbReference type="SMART" id="SM00066">
    <property type="entry name" value="GAL4"/>
    <property type="match status" value="1"/>
</dbReference>
<sequence>MPPYNFPSVRALCDCCRFHKLKCIVNAEDKSVQQNCARCIRAKVECVYSQQARPKRQNNLESEGSSGKGEMGLLTSPTGSGEEASFENFGLSYTGSPDIWAMLNTSDFGVRLDESTMAFGNFAQIPSGIASASASGLHISSMLDVVLNQILGNRLVIKLIIPKFEQNNVLNSFMRIMLFIHNYTQSQMNGSIDIDEASPITRLSNLIADIY</sequence>
<keyword evidence="1" id="KW-0539">Nucleus</keyword>
<proteinExistence type="predicted"/>
<comment type="caution">
    <text evidence="3">The sequence shown here is derived from an EMBL/GenBank/DDBJ whole genome shotgun (WGS) entry which is preliminary data.</text>
</comment>
<dbReference type="InterPro" id="IPR001138">
    <property type="entry name" value="Zn2Cys6_DnaBD"/>
</dbReference>
<feature type="domain" description="Zn(2)-C6 fungal-type" evidence="2">
    <location>
        <begin position="12"/>
        <end position="48"/>
    </location>
</feature>